<dbReference type="Pfam" id="PF13231">
    <property type="entry name" value="PMT_2"/>
    <property type="match status" value="1"/>
</dbReference>
<dbReference type="Pfam" id="PF24878">
    <property type="entry name" value="YkcB_C"/>
    <property type="match status" value="1"/>
</dbReference>
<dbReference type="RefSeq" id="WP_377875825.1">
    <property type="nucleotide sequence ID" value="NZ_JBHMAY010000085.1"/>
</dbReference>
<feature type="transmembrane region" description="Helical" evidence="8">
    <location>
        <begin position="189"/>
        <end position="222"/>
    </location>
</feature>
<feature type="transmembrane region" description="Helical" evidence="8">
    <location>
        <begin position="441"/>
        <end position="462"/>
    </location>
</feature>
<dbReference type="InterPro" id="IPR038731">
    <property type="entry name" value="RgtA/B/C-like"/>
</dbReference>
<dbReference type="PANTHER" id="PTHR33908">
    <property type="entry name" value="MANNOSYLTRANSFERASE YKCB-RELATED"/>
    <property type="match status" value="1"/>
</dbReference>
<keyword evidence="3 11" id="KW-0328">Glycosyltransferase</keyword>
<sequence length="699" mass="73999">MSATIGRSSTGESAPAAQRRVRWPVRWPECALAGIVALSVVLYAWRIGDEGWANAYYSVAAKSMSQSLTNFLFGAYDPLGAVTVDKPPMALWPQVFTVWVFGFHGWAVLLPQVLEGAAAVFLLHRAVRRWAGENVALLAALVLALTPATVSINRDNNPDTLLVLWSVASAYAVTRAVEPGIPDRQATRWLAWSAFFLGCGFLTKMLAGWMPVPAVALAYAAARDTGWGRKIRDLLVAGVVLLVSSAWWVALTGLWPRPKPYVGGSSDGSALDLVLGYNGFSRIVGLGSGGDPAASQAPELSGGVPSPFGGDPGPARLFNASVGGQISWLIPWCVLVLIVVAVTGAVRLRRREPADLRGRSGWWLWGSWLVILSAVFSSQEGIFHPYYTTQLAPAVAVLAAAGAVRLWALYRKPGPFWFLLPAGLAVTAVWAWVLVNREPDWHGWVGYAVAALAIPAVSGLLIGRSRARAVQRPAVALGLITALLAPAVWSAAKAGDTGRGLGGGSLPSAGPPGSIFGDLQEFAASPEPAPQQGLLDRPGVLHALRTGTMPNGFRLDEADLPGEWRKIADYVHAHANGAPIELAVEGGAVLTGPFLLDTEVNAVALGGYVGLDRTPTAAQLSAWQAKGKLAFVLGLDPKSEQLRSSGSGIAGDENNISERDKWTRQHCTTVPPAAYGGGTKPLPIVSEFGGNRILYRCAR</sequence>
<feature type="transmembrane region" description="Helical" evidence="8">
    <location>
        <begin position="360"/>
        <end position="379"/>
    </location>
</feature>
<evidence type="ECO:0000256" key="7">
    <source>
        <dbReference type="ARBA" id="ARBA00023136"/>
    </source>
</evidence>
<name>A0ABV7QUU4_9PSEU</name>
<feature type="transmembrane region" description="Helical" evidence="8">
    <location>
        <begin position="474"/>
        <end position="492"/>
    </location>
</feature>
<organism evidence="11 12">
    <name type="scientific">Amycolatopsis halotolerans</name>
    <dbReference type="NCBI Taxonomy" id="330083"/>
    <lineage>
        <taxon>Bacteria</taxon>
        <taxon>Bacillati</taxon>
        <taxon>Actinomycetota</taxon>
        <taxon>Actinomycetes</taxon>
        <taxon>Pseudonocardiales</taxon>
        <taxon>Pseudonocardiaceae</taxon>
        <taxon>Amycolatopsis</taxon>
    </lineage>
</organism>
<evidence type="ECO:0000259" key="9">
    <source>
        <dbReference type="Pfam" id="PF13231"/>
    </source>
</evidence>
<evidence type="ECO:0000259" key="10">
    <source>
        <dbReference type="Pfam" id="PF24878"/>
    </source>
</evidence>
<evidence type="ECO:0000256" key="4">
    <source>
        <dbReference type="ARBA" id="ARBA00022679"/>
    </source>
</evidence>
<evidence type="ECO:0000256" key="3">
    <source>
        <dbReference type="ARBA" id="ARBA00022676"/>
    </source>
</evidence>
<feature type="transmembrane region" description="Helical" evidence="8">
    <location>
        <begin position="27"/>
        <end position="45"/>
    </location>
</feature>
<dbReference type="PANTHER" id="PTHR33908:SF3">
    <property type="entry name" value="UNDECAPRENYL PHOSPHATE-ALPHA-4-AMINO-4-DEOXY-L-ARABINOSE ARABINOSYL TRANSFERASE"/>
    <property type="match status" value="1"/>
</dbReference>
<feature type="domain" description="Putative mannosyltransferase YkcA/B-like C-terminal" evidence="10">
    <location>
        <begin position="568"/>
        <end position="637"/>
    </location>
</feature>
<evidence type="ECO:0000256" key="2">
    <source>
        <dbReference type="ARBA" id="ARBA00022475"/>
    </source>
</evidence>
<reference evidence="12" key="1">
    <citation type="journal article" date="2019" name="Int. J. Syst. Evol. Microbiol.">
        <title>The Global Catalogue of Microorganisms (GCM) 10K type strain sequencing project: providing services to taxonomists for standard genome sequencing and annotation.</title>
        <authorList>
            <consortium name="The Broad Institute Genomics Platform"/>
            <consortium name="The Broad Institute Genome Sequencing Center for Infectious Disease"/>
            <person name="Wu L."/>
            <person name="Ma J."/>
        </authorList>
    </citation>
    <scope>NUCLEOTIDE SEQUENCE [LARGE SCALE GENOMIC DNA]</scope>
    <source>
        <strain evidence="12">CGMCC 4.7682</strain>
    </source>
</reference>
<keyword evidence="5 8" id="KW-0812">Transmembrane</keyword>
<dbReference type="GO" id="GO:0016757">
    <property type="term" value="F:glycosyltransferase activity"/>
    <property type="evidence" value="ECO:0007669"/>
    <property type="project" value="UniProtKB-KW"/>
</dbReference>
<dbReference type="EC" id="2.4.-.-" evidence="11"/>
<comment type="caution">
    <text evidence="11">The sequence shown here is derived from an EMBL/GenBank/DDBJ whole genome shotgun (WGS) entry which is preliminary data.</text>
</comment>
<feature type="transmembrane region" description="Helical" evidence="8">
    <location>
        <begin position="135"/>
        <end position="152"/>
    </location>
</feature>
<feature type="transmembrane region" description="Helical" evidence="8">
    <location>
        <begin position="234"/>
        <end position="255"/>
    </location>
</feature>
<comment type="subcellular location">
    <subcellularLocation>
        <location evidence="1">Cell membrane</location>
        <topology evidence="1">Multi-pass membrane protein</topology>
    </subcellularLocation>
</comment>
<evidence type="ECO:0000256" key="5">
    <source>
        <dbReference type="ARBA" id="ARBA00022692"/>
    </source>
</evidence>
<evidence type="ECO:0000313" key="11">
    <source>
        <dbReference type="EMBL" id="MFC3516697.1"/>
    </source>
</evidence>
<dbReference type="Proteomes" id="UP001595764">
    <property type="component" value="Unassembled WGS sequence"/>
</dbReference>
<feature type="transmembrane region" description="Helical" evidence="8">
    <location>
        <begin position="326"/>
        <end position="348"/>
    </location>
</feature>
<feature type="transmembrane region" description="Helical" evidence="8">
    <location>
        <begin position="96"/>
        <end position="123"/>
    </location>
</feature>
<feature type="domain" description="Glycosyltransferase RgtA/B/C/D-like" evidence="9">
    <location>
        <begin position="85"/>
        <end position="248"/>
    </location>
</feature>
<keyword evidence="4 11" id="KW-0808">Transferase</keyword>
<keyword evidence="2" id="KW-1003">Cell membrane</keyword>
<keyword evidence="12" id="KW-1185">Reference proteome</keyword>
<keyword evidence="6 8" id="KW-1133">Transmembrane helix</keyword>
<evidence type="ECO:0000256" key="8">
    <source>
        <dbReference type="SAM" id="Phobius"/>
    </source>
</evidence>
<evidence type="ECO:0000256" key="6">
    <source>
        <dbReference type="ARBA" id="ARBA00022989"/>
    </source>
</evidence>
<protein>
    <submittedName>
        <fullName evidence="11">ArnT family glycosyltransferase</fullName>
        <ecNumber evidence="11">2.4.-.-</ecNumber>
    </submittedName>
</protein>
<gene>
    <name evidence="11" type="ORF">ACFORO_41490</name>
</gene>
<dbReference type="InterPro" id="IPR056785">
    <property type="entry name" value="YkcA/B-like_C"/>
</dbReference>
<proteinExistence type="predicted"/>
<accession>A0ABV7QUU4</accession>
<evidence type="ECO:0000256" key="1">
    <source>
        <dbReference type="ARBA" id="ARBA00004651"/>
    </source>
</evidence>
<dbReference type="EMBL" id="JBHRWI010000069">
    <property type="protein sequence ID" value="MFC3516697.1"/>
    <property type="molecule type" value="Genomic_DNA"/>
</dbReference>
<evidence type="ECO:0000313" key="12">
    <source>
        <dbReference type="Proteomes" id="UP001595764"/>
    </source>
</evidence>
<feature type="transmembrane region" description="Helical" evidence="8">
    <location>
        <begin position="416"/>
        <end position="435"/>
    </location>
</feature>
<feature type="transmembrane region" description="Helical" evidence="8">
    <location>
        <begin position="391"/>
        <end position="409"/>
    </location>
</feature>
<keyword evidence="7 8" id="KW-0472">Membrane</keyword>
<dbReference type="InterPro" id="IPR050297">
    <property type="entry name" value="LipidA_mod_glycosyltrf_83"/>
</dbReference>